<name>A1RS51_PYRIL</name>
<dbReference type="EMBL" id="CP000504">
    <property type="protein sequence ID" value="ABL87783.1"/>
    <property type="molecule type" value="Genomic_DNA"/>
</dbReference>
<feature type="transmembrane region" description="Helical" evidence="1">
    <location>
        <begin position="81"/>
        <end position="103"/>
    </location>
</feature>
<reference evidence="2" key="1">
    <citation type="submission" date="2006-12" db="EMBL/GenBank/DDBJ databases">
        <title>Complete sequence of Pyrobaculum islandicum DSM 4184.</title>
        <authorList>
            <person name="Copeland A."/>
            <person name="Lucas S."/>
            <person name="Lapidus A."/>
            <person name="Barry K."/>
            <person name="Detter J.C."/>
            <person name="Glavina del Rio T."/>
            <person name="Dalin E."/>
            <person name="Tice H."/>
            <person name="Pitluck S."/>
            <person name="Meincke L."/>
            <person name="Brettin T."/>
            <person name="Bruce D."/>
            <person name="Han C."/>
            <person name="Tapia R."/>
            <person name="Gilna P."/>
            <person name="Schmutz J."/>
            <person name="Larimer F."/>
            <person name="Land M."/>
            <person name="Hauser L."/>
            <person name="Kyrpides N."/>
            <person name="Mikhailova N."/>
            <person name="Cozen A.E."/>
            <person name="Fitz-Gibbon S.T."/>
            <person name="House C.H."/>
            <person name="Saltikov C."/>
            <person name="Lowe T."/>
            <person name="Richardson P."/>
        </authorList>
    </citation>
    <scope>NUCLEOTIDE SEQUENCE [LARGE SCALE GENOMIC DNA]</scope>
    <source>
        <strain evidence="2">DSM 4184</strain>
    </source>
</reference>
<dbReference type="KEGG" id="pis:Pisl_0605"/>
<evidence type="ECO:0000313" key="2">
    <source>
        <dbReference type="EMBL" id="ABL87783.1"/>
    </source>
</evidence>
<evidence type="ECO:0000256" key="1">
    <source>
        <dbReference type="SAM" id="Phobius"/>
    </source>
</evidence>
<sequence>MYSIAIVMPTLSATASQGVSAKYWFVSTALKVKCVALLPFFPGGGCDMRMLAAFLAAVAGVTAVVWYTAFALTHSKTVLRALAVVLSTSAISAVVLDILTWILPKAVQAAAALRDAETWE</sequence>
<evidence type="ECO:0000313" key="3">
    <source>
        <dbReference type="Proteomes" id="UP000002595"/>
    </source>
</evidence>
<proteinExistence type="predicted"/>
<dbReference type="Proteomes" id="UP000002595">
    <property type="component" value="Chromosome"/>
</dbReference>
<dbReference type="HOGENOM" id="CLU_2044504_0_0_2"/>
<gene>
    <name evidence="2" type="ordered locus">Pisl_0605</name>
</gene>
<dbReference type="STRING" id="384616.Pisl_0605"/>
<protein>
    <submittedName>
        <fullName evidence="2">Uncharacterized protein</fullName>
    </submittedName>
</protein>
<keyword evidence="1" id="KW-0812">Transmembrane</keyword>
<dbReference type="AlphaFoldDB" id="A1RS51"/>
<accession>A1RS51</accession>
<organism evidence="2 3">
    <name type="scientific">Pyrobaculum islandicum (strain DSM 4184 / JCM 9189 / GEO3)</name>
    <dbReference type="NCBI Taxonomy" id="384616"/>
    <lineage>
        <taxon>Archaea</taxon>
        <taxon>Thermoproteota</taxon>
        <taxon>Thermoprotei</taxon>
        <taxon>Thermoproteales</taxon>
        <taxon>Thermoproteaceae</taxon>
        <taxon>Pyrobaculum</taxon>
    </lineage>
</organism>
<keyword evidence="1" id="KW-0472">Membrane</keyword>
<keyword evidence="1" id="KW-1133">Transmembrane helix</keyword>
<keyword evidence="3" id="KW-1185">Reference proteome</keyword>
<feature type="transmembrane region" description="Helical" evidence="1">
    <location>
        <begin position="50"/>
        <end position="69"/>
    </location>
</feature>